<gene>
    <name evidence="5" type="ORF">DW001_17270</name>
</gene>
<keyword evidence="3" id="KW-0597">Phosphoprotein</keyword>
<sequence>MKNMNIIICDDRIDDRKNLSDLLSDYGEKKNYEFAITEYDSGEQLCEEQSALEACQILFLDINMQGMDGLKTAMRI</sequence>
<reference evidence="5 6" key="1">
    <citation type="submission" date="2018-08" db="EMBL/GenBank/DDBJ databases">
        <title>A genome reference for cultivated species of the human gut microbiota.</title>
        <authorList>
            <person name="Zou Y."/>
            <person name="Xue W."/>
            <person name="Luo G."/>
        </authorList>
    </citation>
    <scope>NUCLEOTIDE SEQUENCE [LARGE SCALE GENOMIC DNA]</scope>
    <source>
        <strain evidence="5 6">AF36-2BH</strain>
    </source>
</reference>
<organism evidence="5 6">
    <name type="scientific">Agathobacter rectalis</name>
    <dbReference type="NCBI Taxonomy" id="39491"/>
    <lineage>
        <taxon>Bacteria</taxon>
        <taxon>Bacillati</taxon>
        <taxon>Bacillota</taxon>
        <taxon>Clostridia</taxon>
        <taxon>Lachnospirales</taxon>
        <taxon>Lachnospiraceae</taxon>
        <taxon>Agathobacter</taxon>
    </lineage>
</organism>
<evidence type="ECO:0000313" key="5">
    <source>
        <dbReference type="EMBL" id="RHL72770.1"/>
    </source>
</evidence>
<dbReference type="EMBL" id="QRPB01000063">
    <property type="protein sequence ID" value="RHL72770.1"/>
    <property type="molecule type" value="Genomic_DNA"/>
</dbReference>
<dbReference type="InterPro" id="IPR011006">
    <property type="entry name" value="CheY-like_superfamily"/>
</dbReference>
<comment type="caution">
    <text evidence="5">The sequence shown here is derived from an EMBL/GenBank/DDBJ whole genome shotgun (WGS) entry which is preliminary data.</text>
</comment>
<protein>
    <recommendedName>
        <fullName evidence="1">Stage 0 sporulation protein A homolog</fullName>
    </recommendedName>
</protein>
<evidence type="ECO:0000313" key="6">
    <source>
        <dbReference type="Proteomes" id="UP000266698"/>
    </source>
</evidence>
<accession>A0A396FAN0</accession>
<evidence type="ECO:0000256" key="2">
    <source>
        <dbReference type="ARBA" id="ARBA00024867"/>
    </source>
</evidence>
<feature type="domain" description="Response regulatory" evidence="4">
    <location>
        <begin position="5"/>
        <end position="76"/>
    </location>
</feature>
<evidence type="ECO:0000256" key="1">
    <source>
        <dbReference type="ARBA" id="ARBA00018672"/>
    </source>
</evidence>
<feature type="non-terminal residue" evidence="5">
    <location>
        <position position="76"/>
    </location>
</feature>
<evidence type="ECO:0000256" key="3">
    <source>
        <dbReference type="PROSITE-ProRule" id="PRU00169"/>
    </source>
</evidence>
<dbReference type="PROSITE" id="PS50110">
    <property type="entry name" value="RESPONSE_REGULATORY"/>
    <property type="match status" value="1"/>
</dbReference>
<dbReference type="SUPFAM" id="SSF52172">
    <property type="entry name" value="CheY-like"/>
    <property type="match status" value="1"/>
</dbReference>
<feature type="modified residue" description="4-aspartylphosphate" evidence="3">
    <location>
        <position position="61"/>
    </location>
</feature>
<dbReference type="Pfam" id="PF00072">
    <property type="entry name" value="Response_reg"/>
    <property type="match status" value="1"/>
</dbReference>
<dbReference type="InterPro" id="IPR001789">
    <property type="entry name" value="Sig_transdc_resp-reg_receiver"/>
</dbReference>
<proteinExistence type="predicted"/>
<evidence type="ECO:0000259" key="4">
    <source>
        <dbReference type="PROSITE" id="PS50110"/>
    </source>
</evidence>
<comment type="function">
    <text evidence="2">May play the central regulatory role in sporulation. It may be an element of the effector pathway responsible for the activation of sporulation genes in response to nutritional stress. Spo0A may act in concert with spo0H (a sigma factor) to control the expression of some genes that are critical to the sporulation process.</text>
</comment>
<name>A0A396FAN0_9FIRM</name>
<dbReference type="Proteomes" id="UP000266698">
    <property type="component" value="Unassembled WGS sequence"/>
</dbReference>
<dbReference type="AlphaFoldDB" id="A0A396FAN0"/>
<dbReference type="Gene3D" id="3.40.50.2300">
    <property type="match status" value="1"/>
</dbReference>
<dbReference type="GO" id="GO:0000160">
    <property type="term" value="P:phosphorelay signal transduction system"/>
    <property type="evidence" value="ECO:0007669"/>
    <property type="project" value="InterPro"/>
</dbReference>